<evidence type="ECO:0000259" key="7">
    <source>
        <dbReference type="Pfam" id="PF00534"/>
    </source>
</evidence>
<evidence type="ECO:0000256" key="2">
    <source>
        <dbReference type="ARBA" id="ARBA00011738"/>
    </source>
</evidence>
<evidence type="ECO:0000256" key="1">
    <source>
        <dbReference type="ARBA" id="ARBA00009481"/>
    </source>
</evidence>
<feature type="domain" description="Trehalose synthase N-terminal" evidence="8">
    <location>
        <begin position="23"/>
        <end position="164"/>
    </location>
</feature>
<dbReference type="AlphaFoldDB" id="A0A1F5S1Q3"/>
<dbReference type="Pfam" id="PF00534">
    <property type="entry name" value="Glycos_transf_1"/>
    <property type="match status" value="1"/>
</dbReference>
<dbReference type="InterPro" id="IPR049438">
    <property type="entry name" value="TreT_GT1"/>
</dbReference>
<evidence type="ECO:0000259" key="8">
    <source>
        <dbReference type="Pfam" id="PF21269"/>
    </source>
</evidence>
<comment type="caution">
    <text evidence="9">The sequence shown here is derived from an EMBL/GenBank/DDBJ whole genome shotgun (WGS) entry which is preliminary data.</text>
</comment>
<sequence length="402" mass="45665">MTKREWENLKKTAKKLRKKKIIHINATQKGGGVAEILKSLVPLERSMGIDSSWYCISADSDFYHIAKKLFNGAQGADVFISEEQKQHYLDFNEKFANELKKIKADLIIIHDPHPLAISEFYYDNPLILRIHPDLSAPNKNIMKFLLRYMNKYQASIFSLPQYAPEEMKKKANSKKIYISPPCIDPLTKKNEIIDCKKYKAILAKIGVNYEKPLIAQVSRFDMFKNPIGVVKAFYMAKEEIPDLQLVLSGIIEAKDDPTAYEILEDVKEYAKASEDIVMFHNLNQLKKLRLSQSTLIKVVQNCANPILQLSIREGFGLTVTEAMWRGKVVIGGDVGGIKLQIQDGENGFLVNSPEEAAQKIVEIIKDPDLAKKIGANARKTVKKNFLITKLLADHLEIYSRNL</sequence>
<evidence type="ECO:0000313" key="10">
    <source>
        <dbReference type="Proteomes" id="UP000178323"/>
    </source>
</evidence>
<proteinExistence type="inferred from homology"/>
<accession>A0A1F5S1Q3</accession>
<dbReference type="SUPFAM" id="SSF53756">
    <property type="entry name" value="UDP-Glycosyltransferase/glycogen phosphorylase"/>
    <property type="match status" value="1"/>
</dbReference>
<name>A0A1F5S1Q3_9BACT</name>
<evidence type="ECO:0000256" key="3">
    <source>
        <dbReference type="ARBA" id="ARBA00022526"/>
    </source>
</evidence>
<organism evidence="9 10">
    <name type="scientific">Candidatus Falkowbacteria bacterium RBG_13_39_14</name>
    <dbReference type="NCBI Taxonomy" id="1797985"/>
    <lineage>
        <taxon>Bacteria</taxon>
        <taxon>Candidatus Falkowiibacteriota</taxon>
    </lineage>
</organism>
<dbReference type="Gene3D" id="3.40.50.2000">
    <property type="entry name" value="Glycogen Phosphorylase B"/>
    <property type="match status" value="2"/>
</dbReference>
<evidence type="ECO:0000256" key="4">
    <source>
        <dbReference type="ARBA" id="ARBA00022676"/>
    </source>
</evidence>
<dbReference type="InterPro" id="IPR052078">
    <property type="entry name" value="Trehalose_Metab_GTase"/>
</dbReference>
<dbReference type="STRING" id="1797985.A2Y83_05375"/>
<feature type="domain" description="Glycosyl transferase family 1" evidence="7">
    <location>
        <begin position="203"/>
        <end position="379"/>
    </location>
</feature>
<comment type="subunit">
    <text evidence="2">Homodimer.</text>
</comment>
<dbReference type="PANTHER" id="PTHR47779:SF1">
    <property type="entry name" value="SYNTHASE (CCG-9), PUTATIVE (AFU_ORTHOLOGUE AFUA_3G12100)-RELATED"/>
    <property type="match status" value="1"/>
</dbReference>
<evidence type="ECO:0000256" key="5">
    <source>
        <dbReference type="ARBA" id="ARBA00022679"/>
    </source>
</evidence>
<evidence type="ECO:0000256" key="6">
    <source>
        <dbReference type="ARBA" id="ARBA00023277"/>
    </source>
</evidence>
<protein>
    <submittedName>
        <fullName evidence="9">Uncharacterized protein</fullName>
    </submittedName>
</protein>
<keyword evidence="4" id="KW-0328">Glycosyltransferase</keyword>
<dbReference type="Pfam" id="PF21269">
    <property type="entry name" value="TreT_GT1"/>
    <property type="match status" value="1"/>
</dbReference>
<dbReference type="PANTHER" id="PTHR47779">
    <property type="entry name" value="SYNTHASE (CCG-9), PUTATIVE (AFU_ORTHOLOGUE AFUA_3G12100)-RELATED"/>
    <property type="match status" value="1"/>
</dbReference>
<dbReference type="Proteomes" id="UP000178323">
    <property type="component" value="Unassembled WGS sequence"/>
</dbReference>
<dbReference type="GO" id="GO:0016757">
    <property type="term" value="F:glycosyltransferase activity"/>
    <property type="evidence" value="ECO:0007669"/>
    <property type="project" value="UniProtKB-KW"/>
</dbReference>
<dbReference type="InterPro" id="IPR001296">
    <property type="entry name" value="Glyco_trans_1"/>
</dbReference>
<reference evidence="9 10" key="1">
    <citation type="journal article" date="2016" name="Nat. Commun.">
        <title>Thousands of microbial genomes shed light on interconnected biogeochemical processes in an aquifer system.</title>
        <authorList>
            <person name="Anantharaman K."/>
            <person name="Brown C.T."/>
            <person name="Hug L.A."/>
            <person name="Sharon I."/>
            <person name="Castelle C.J."/>
            <person name="Probst A.J."/>
            <person name="Thomas B.C."/>
            <person name="Singh A."/>
            <person name="Wilkins M.J."/>
            <person name="Karaoz U."/>
            <person name="Brodie E.L."/>
            <person name="Williams K.H."/>
            <person name="Hubbard S.S."/>
            <person name="Banfield J.F."/>
        </authorList>
    </citation>
    <scope>NUCLEOTIDE SEQUENCE [LARGE SCALE GENOMIC DNA]</scope>
</reference>
<evidence type="ECO:0000313" key="9">
    <source>
        <dbReference type="EMBL" id="OGF20373.1"/>
    </source>
</evidence>
<keyword evidence="3" id="KW-0313">Glucose metabolism</keyword>
<comment type="similarity">
    <text evidence="1">Belongs to the glycosyltransferase group 1 family. Glycosyltransferase 4 subfamily.</text>
</comment>
<dbReference type="GO" id="GO:0006006">
    <property type="term" value="P:glucose metabolic process"/>
    <property type="evidence" value="ECO:0007669"/>
    <property type="project" value="UniProtKB-KW"/>
</dbReference>
<keyword evidence="5" id="KW-0808">Transferase</keyword>
<dbReference type="EMBL" id="MFFS01000092">
    <property type="protein sequence ID" value="OGF20373.1"/>
    <property type="molecule type" value="Genomic_DNA"/>
</dbReference>
<keyword evidence="6" id="KW-0119">Carbohydrate metabolism</keyword>
<gene>
    <name evidence="9" type="ORF">A2Y83_05375</name>
</gene>